<comment type="caution">
    <text evidence="1">The sequence shown here is derived from an EMBL/GenBank/DDBJ whole genome shotgun (WGS) entry which is preliminary data.</text>
</comment>
<protein>
    <submittedName>
        <fullName evidence="1">Uncharacterized protein</fullName>
    </submittedName>
</protein>
<dbReference type="Proteomes" id="UP001204621">
    <property type="component" value="Unassembled WGS sequence"/>
</dbReference>
<name>A0ABT2CTW9_9BURK</name>
<dbReference type="EMBL" id="JANUGU010000001">
    <property type="protein sequence ID" value="MCS0657421.1"/>
    <property type="molecule type" value="Genomic_DNA"/>
</dbReference>
<reference evidence="1 2" key="1">
    <citation type="submission" date="2022-08" db="EMBL/GenBank/DDBJ databases">
        <title>Reclassification of Massilia species as members of the genera Telluria, Duganella, Pseudoduganella, Mokoshia gen. nov. and Zemynaea gen. nov. using orthogonal and non-orthogonal genome-based approaches.</title>
        <authorList>
            <person name="Bowman J.P."/>
        </authorList>
    </citation>
    <scope>NUCLEOTIDE SEQUENCE [LARGE SCALE GENOMIC DNA]</scope>
    <source>
        <strain evidence="1 2">JCM 31606</strain>
    </source>
</reference>
<organism evidence="1 2">
    <name type="scientific">Massilia terrae</name>
    <dbReference type="NCBI Taxonomy" id="1811224"/>
    <lineage>
        <taxon>Bacteria</taxon>
        <taxon>Pseudomonadati</taxon>
        <taxon>Pseudomonadota</taxon>
        <taxon>Betaproteobacteria</taxon>
        <taxon>Burkholderiales</taxon>
        <taxon>Oxalobacteraceae</taxon>
        <taxon>Telluria group</taxon>
        <taxon>Massilia</taxon>
    </lineage>
</organism>
<evidence type="ECO:0000313" key="1">
    <source>
        <dbReference type="EMBL" id="MCS0657421.1"/>
    </source>
</evidence>
<keyword evidence="2" id="KW-1185">Reference proteome</keyword>
<dbReference type="RefSeq" id="WP_258810565.1">
    <property type="nucleotide sequence ID" value="NZ_JANUGU010000001.1"/>
</dbReference>
<proteinExistence type="predicted"/>
<evidence type="ECO:0000313" key="2">
    <source>
        <dbReference type="Proteomes" id="UP001204621"/>
    </source>
</evidence>
<accession>A0ABT2CTW9</accession>
<dbReference type="InterPro" id="IPR027417">
    <property type="entry name" value="P-loop_NTPase"/>
</dbReference>
<dbReference type="Gene3D" id="3.40.50.300">
    <property type="entry name" value="P-loop containing nucleotide triphosphate hydrolases"/>
    <property type="match status" value="1"/>
</dbReference>
<dbReference type="SUPFAM" id="SSF52540">
    <property type="entry name" value="P-loop containing nucleoside triphosphate hydrolases"/>
    <property type="match status" value="1"/>
</dbReference>
<gene>
    <name evidence="1" type="ORF">NX778_05010</name>
</gene>
<sequence>MDTRVITIVDGSADGASASSLVAQNIAAGLAYSGRKVLLADATSGQASADWARVRTQARIRPRIKAQAVRCDQLRDCLERECERYDLVVIDAGGAGDRSTLCALIAAQVAVILVETDFGAAVRVPPPAGLLYQARLFNPGLDIVRVALCPEADPDGAALQKFGRDALRLGAARTTSTALHLATLRSGAQIAGHCLRDQQGSAGAAQIGDLLREICPTRDKRQFFNQKVYS</sequence>